<dbReference type="Proteomes" id="UP001049176">
    <property type="component" value="Chromosome 3"/>
</dbReference>
<keyword evidence="8" id="KW-1185">Reference proteome</keyword>
<reference evidence="7" key="1">
    <citation type="journal article" date="2021" name="Genome Biol. Evol.">
        <title>The assembled and annotated genome of the fairy-ring fungus Marasmius oreades.</title>
        <authorList>
            <person name="Hiltunen M."/>
            <person name="Ament-Velasquez S.L."/>
            <person name="Johannesson H."/>
        </authorList>
    </citation>
    <scope>NUCLEOTIDE SEQUENCE</scope>
    <source>
        <strain evidence="7">03SP1</strain>
    </source>
</reference>
<dbReference type="Gene3D" id="1.20.58.340">
    <property type="entry name" value="Magnesium transport protein CorA, transmembrane region"/>
    <property type="match status" value="1"/>
</dbReference>
<feature type="transmembrane region" description="Helical" evidence="6">
    <location>
        <begin position="610"/>
        <end position="630"/>
    </location>
</feature>
<dbReference type="GO" id="GO:0050897">
    <property type="term" value="F:cobalt ion binding"/>
    <property type="evidence" value="ECO:0007669"/>
    <property type="project" value="TreeGrafter"/>
</dbReference>
<gene>
    <name evidence="7" type="ORF">E1B28_005892</name>
</gene>
<feature type="region of interest" description="Disordered" evidence="5">
    <location>
        <begin position="488"/>
        <end position="511"/>
    </location>
</feature>
<evidence type="ECO:0000256" key="3">
    <source>
        <dbReference type="ARBA" id="ARBA00022989"/>
    </source>
</evidence>
<dbReference type="PANTHER" id="PTHR46494">
    <property type="entry name" value="CORA FAMILY METAL ION TRANSPORTER (EUROFUNG)"/>
    <property type="match status" value="1"/>
</dbReference>
<keyword evidence="2 6" id="KW-0812">Transmembrane</keyword>
<evidence type="ECO:0000256" key="6">
    <source>
        <dbReference type="SAM" id="Phobius"/>
    </source>
</evidence>
<dbReference type="RefSeq" id="XP_043011577.1">
    <property type="nucleotide sequence ID" value="XM_043150489.1"/>
</dbReference>
<dbReference type="PANTHER" id="PTHR46494:SF1">
    <property type="entry name" value="CORA FAMILY METAL ION TRANSPORTER (EUROFUNG)"/>
    <property type="match status" value="1"/>
</dbReference>
<dbReference type="AlphaFoldDB" id="A0A9P7S4T6"/>
<feature type="region of interest" description="Disordered" evidence="5">
    <location>
        <begin position="431"/>
        <end position="456"/>
    </location>
</feature>
<dbReference type="SUPFAM" id="SSF144083">
    <property type="entry name" value="Magnesium transport protein CorA, transmembrane region"/>
    <property type="match status" value="1"/>
</dbReference>
<dbReference type="GO" id="GO:0000287">
    <property type="term" value="F:magnesium ion binding"/>
    <property type="evidence" value="ECO:0007669"/>
    <property type="project" value="TreeGrafter"/>
</dbReference>
<evidence type="ECO:0000313" key="8">
    <source>
        <dbReference type="Proteomes" id="UP001049176"/>
    </source>
</evidence>
<feature type="region of interest" description="Disordered" evidence="5">
    <location>
        <begin position="263"/>
        <end position="292"/>
    </location>
</feature>
<evidence type="ECO:0000313" key="7">
    <source>
        <dbReference type="EMBL" id="KAG7095107.1"/>
    </source>
</evidence>
<dbReference type="GO" id="GO:0005886">
    <property type="term" value="C:plasma membrane"/>
    <property type="evidence" value="ECO:0007669"/>
    <property type="project" value="UniProtKB-SubCell"/>
</dbReference>
<feature type="transmembrane region" description="Helical" evidence="6">
    <location>
        <begin position="642"/>
        <end position="664"/>
    </location>
</feature>
<proteinExistence type="predicted"/>
<keyword evidence="3 6" id="KW-1133">Transmembrane helix</keyword>
<name>A0A9P7S4T6_9AGAR</name>
<dbReference type="OrthoDB" id="3231000at2759"/>
<organism evidence="7 8">
    <name type="scientific">Marasmius oreades</name>
    <name type="common">fairy-ring Marasmius</name>
    <dbReference type="NCBI Taxonomy" id="181124"/>
    <lineage>
        <taxon>Eukaryota</taxon>
        <taxon>Fungi</taxon>
        <taxon>Dikarya</taxon>
        <taxon>Basidiomycota</taxon>
        <taxon>Agaricomycotina</taxon>
        <taxon>Agaricomycetes</taxon>
        <taxon>Agaricomycetidae</taxon>
        <taxon>Agaricales</taxon>
        <taxon>Marasmiineae</taxon>
        <taxon>Marasmiaceae</taxon>
        <taxon>Marasmius</taxon>
    </lineage>
</organism>
<dbReference type="InterPro" id="IPR002523">
    <property type="entry name" value="MgTranspt_CorA/ZnTranspt_ZntB"/>
</dbReference>
<keyword evidence="4 6" id="KW-0472">Membrane</keyword>
<feature type="compositionally biased region" description="Polar residues" evidence="5">
    <location>
        <begin position="271"/>
        <end position="292"/>
    </location>
</feature>
<comment type="caution">
    <text evidence="7">The sequence shown here is derived from an EMBL/GenBank/DDBJ whole genome shotgun (WGS) entry which is preliminary data.</text>
</comment>
<evidence type="ECO:0000256" key="1">
    <source>
        <dbReference type="ARBA" id="ARBA00004651"/>
    </source>
</evidence>
<sequence length="762" mass="85173">MPPRKEPPSHRHATPSGPWPFLDVSDEIDPKQLQQPPPQPQIDNDDPNENFSSQDQETNHKWRGYPQAQFTNWTDYQQEKSGIAKVVKRKSPGECRVFKVDIWSDGTFHNEEEMIVQAEEQRSMDNFWDGIQQKPTSQVRVRALFVDNLSGPVLQMLGTRFQIEPFFFSSSLKSIPSRYQEQVQPGKGDHITITLSFIRPLSTASREPSILSATGGDGSYASYEQEPAIDISGPLKLQSTPDKVLVPDLISFHIIRRRANPSEYNDPRRANSVSSITRGPIRRTSTASSLSQVHSTTSTIISYHPPSSSGYQATSASTMRMRLLAAGRSVYWSRIFQSTVPVGDPTFVALSMLWYAMYAWDEVIELLLSEVGWLESQTLSTLPHPDHPERDPHRTLHLLTNQLHVLRAHLLHYQNLLSDFRKSVMFLRKTANPANDTPSPETNIQAGHNRRPSVPRVATGDSIAVRPLATVPESPLSAPASVVSACQETSEQLSSAGRSAGGGGSAGPQAPWLLREQHGNRFLDEDAIDFYMDLDIDEPEESEPQERMLKKESRILLNEIERLEMTSRMLDKRLGNVMQLAFSSVNIEDSKRMSELAEASGRDSAVMKQISYLTMIFLPASFIATVFGMNVKEINEGTFATLSQYFATAIPLTLVTVWIMMILYHSSKLSPKMTPSTFIGVGPSSIWHRGFSAMWRPLGILLRGLSPWRPTTTSEKVAGLRGWSSSMNGTKSRLTSARNSARTRASTIRQIVNGRDTPEVDV</sequence>
<dbReference type="GO" id="GO:0015095">
    <property type="term" value="F:magnesium ion transmembrane transporter activity"/>
    <property type="evidence" value="ECO:0007669"/>
    <property type="project" value="TreeGrafter"/>
</dbReference>
<dbReference type="Pfam" id="PF01544">
    <property type="entry name" value="CorA"/>
    <property type="match status" value="1"/>
</dbReference>
<feature type="region of interest" description="Disordered" evidence="5">
    <location>
        <begin position="1"/>
        <end position="59"/>
    </location>
</feature>
<evidence type="ECO:0000256" key="5">
    <source>
        <dbReference type="SAM" id="MobiDB-lite"/>
    </source>
</evidence>
<feature type="compositionally biased region" description="Polar residues" evidence="5">
    <location>
        <begin position="432"/>
        <end position="446"/>
    </location>
</feature>
<dbReference type="GO" id="GO:0015087">
    <property type="term" value="F:cobalt ion transmembrane transporter activity"/>
    <property type="evidence" value="ECO:0007669"/>
    <property type="project" value="TreeGrafter"/>
</dbReference>
<dbReference type="EMBL" id="CM032183">
    <property type="protein sequence ID" value="KAG7095107.1"/>
    <property type="molecule type" value="Genomic_DNA"/>
</dbReference>
<dbReference type="KEGG" id="more:E1B28_005892"/>
<evidence type="ECO:0000256" key="2">
    <source>
        <dbReference type="ARBA" id="ARBA00022692"/>
    </source>
</evidence>
<accession>A0A9P7S4T6</accession>
<protein>
    <submittedName>
        <fullName evidence="7">Uncharacterized protein</fullName>
    </submittedName>
</protein>
<dbReference type="GeneID" id="66074968"/>
<comment type="subcellular location">
    <subcellularLocation>
        <location evidence="1">Cell membrane</location>
        <topology evidence="1">Multi-pass membrane protein</topology>
    </subcellularLocation>
</comment>
<evidence type="ECO:0000256" key="4">
    <source>
        <dbReference type="ARBA" id="ARBA00023136"/>
    </source>
</evidence>
<dbReference type="InterPro" id="IPR045863">
    <property type="entry name" value="CorA_TM1_TM2"/>
</dbReference>